<evidence type="ECO:0000256" key="2">
    <source>
        <dbReference type="SAM" id="MobiDB-lite"/>
    </source>
</evidence>
<sequence>DNYNTIYMKIEFRQGVLNALRAHTTFLNGMKFKPGDKLACPQDQFCAVEFEVPHRQHSEFKRKFKEIGHSKEGGTTFCDYPHKRLCQEMKDCLAFLGCKPEDEFFHVKDLGQDRLQEQKTEQHEEKPVKRPIHREFVSNLHNDNIYSPDSLYQREGSKAKQHVDLDGANEDQSGTSGCIWMPSTRPRSHMNRPTITPVPRVIRPATVLPKPIYDFTPRPPVKRKLPYEEVLPSKKSPIKSANGKTSPTDVKLLLETSDPTEDAQDDVPLAELLNPESPQLPSLEAVTISSESDTDKAPSTSGYSSTSRTTEGESFDDIRLPRREGLSLTLTPTDVTPAPTPILGFSSVCSSPRSPSQGSVTLLPVSNALTSSFKTTIKLLTEDENIVQDEQKINLIRRSIETFSQKKISELLIACINRWKQCDMELSRKSNAYQQLKCDQERFEKERENMKMDKDILKRENEHLKENLDDLKSIRRSSGRGEKSREYELLMEENEELKEKLRELHDEDVELLKMKLSAAEMMVKLYMPKDPTSPASFSRSPKKRNKKYYKQN</sequence>
<evidence type="ECO:0000313" key="3">
    <source>
        <dbReference type="EMBL" id="CBY33120.1"/>
    </source>
</evidence>
<reference evidence="3" key="1">
    <citation type="journal article" date="2010" name="Science">
        <title>Plasticity of animal genome architecture unmasked by rapid evolution of a pelagic tunicate.</title>
        <authorList>
            <person name="Denoeud F."/>
            <person name="Henriet S."/>
            <person name="Mungpakdee S."/>
            <person name="Aury J.M."/>
            <person name="Da Silva C."/>
            <person name="Brinkmann H."/>
            <person name="Mikhaleva J."/>
            <person name="Olsen L.C."/>
            <person name="Jubin C."/>
            <person name="Canestro C."/>
            <person name="Bouquet J.M."/>
            <person name="Danks G."/>
            <person name="Poulain J."/>
            <person name="Campsteijn C."/>
            <person name="Adamski M."/>
            <person name="Cross I."/>
            <person name="Yadetie F."/>
            <person name="Muffato M."/>
            <person name="Louis A."/>
            <person name="Butcher S."/>
            <person name="Tsagkogeorga G."/>
            <person name="Konrad A."/>
            <person name="Singh S."/>
            <person name="Jensen M.F."/>
            <person name="Cong E.H."/>
            <person name="Eikeseth-Otteraa H."/>
            <person name="Noel B."/>
            <person name="Anthouard V."/>
            <person name="Porcel B.M."/>
            <person name="Kachouri-Lafond R."/>
            <person name="Nishino A."/>
            <person name="Ugolini M."/>
            <person name="Chourrout P."/>
            <person name="Nishida H."/>
            <person name="Aasland R."/>
            <person name="Huzurbazar S."/>
            <person name="Westhof E."/>
            <person name="Delsuc F."/>
            <person name="Lehrach H."/>
            <person name="Reinhardt R."/>
            <person name="Weissenbach J."/>
            <person name="Roy S.W."/>
            <person name="Artiguenave F."/>
            <person name="Postlethwait J.H."/>
            <person name="Manak J.R."/>
            <person name="Thompson E.M."/>
            <person name="Jaillon O."/>
            <person name="Du Pasquier L."/>
            <person name="Boudinot P."/>
            <person name="Liberles D.A."/>
            <person name="Volff J.N."/>
            <person name="Philippe H."/>
            <person name="Lenhard B."/>
            <person name="Roest Crollius H."/>
            <person name="Wincker P."/>
            <person name="Chourrout D."/>
        </authorList>
    </citation>
    <scope>NUCLEOTIDE SEQUENCE [LARGE SCALE GENOMIC DNA]</scope>
</reference>
<dbReference type="EMBL" id="FN654397">
    <property type="protein sequence ID" value="CBY33120.1"/>
    <property type="molecule type" value="Genomic_DNA"/>
</dbReference>
<feature type="region of interest" description="Disordered" evidence="2">
    <location>
        <begin position="527"/>
        <end position="552"/>
    </location>
</feature>
<protein>
    <submittedName>
        <fullName evidence="3">Uncharacterized protein</fullName>
    </submittedName>
</protein>
<feature type="compositionally biased region" description="Basic and acidic residues" evidence="2">
    <location>
        <begin position="155"/>
        <end position="165"/>
    </location>
</feature>
<dbReference type="AlphaFoldDB" id="E4YC53"/>
<proteinExistence type="predicted"/>
<feature type="compositionally biased region" description="Basic residues" evidence="2">
    <location>
        <begin position="540"/>
        <end position="552"/>
    </location>
</feature>
<feature type="region of interest" description="Disordered" evidence="2">
    <location>
        <begin position="144"/>
        <end position="197"/>
    </location>
</feature>
<organism evidence="3">
    <name type="scientific">Oikopleura dioica</name>
    <name type="common">Tunicate</name>
    <dbReference type="NCBI Taxonomy" id="34765"/>
    <lineage>
        <taxon>Eukaryota</taxon>
        <taxon>Metazoa</taxon>
        <taxon>Chordata</taxon>
        <taxon>Tunicata</taxon>
        <taxon>Appendicularia</taxon>
        <taxon>Copelata</taxon>
        <taxon>Oikopleuridae</taxon>
        <taxon>Oikopleura</taxon>
    </lineage>
</organism>
<feature type="region of interest" description="Disordered" evidence="2">
    <location>
        <begin position="271"/>
        <end position="322"/>
    </location>
</feature>
<feature type="compositionally biased region" description="Low complexity" evidence="2">
    <location>
        <begin position="299"/>
        <end position="309"/>
    </location>
</feature>
<name>E4YC53_OIKDI</name>
<dbReference type="Proteomes" id="UP000011014">
    <property type="component" value="Unassembled WGS sequence"/>
</dbReference>
<evidence type="ECO:0000256" key="1">
    <source>
        <dbReference type="SAM" id="Coils"/>
    </source>
</evidence>
<accession>E4YC53</accession>
<gene>
    <name evidence="3" type="ORF">GSOID_T00021016001</name>
</gene>
<feature type="coiled-coil region" evidence="1">
    <location>
        <begin position="426"/>
        <end position="514"/>
    </location>
</feature>
<keyword evidence="1" id="KW-0175">Coiled coil</keyword>
<feature type="non-terminal residue" evidence="3">
    <location>
        <position position="1"/>
    </location>
</feature>